<reference evidence="1 2" key="1">
    <citation type="submission" date="2019-04" db="EMBL/GenBank/DDBJ databases">
        <title>Aspergillus burnettii sp. nov., novel species from soil in southeast Queensland.</title>
        <authorList>
            <person name="Gilchrist C.L.M."/>
            <person name="Pitt J.I."/>
            <person name="Lange L."/>
            <person name="Lacey H.J."/>
            <person name="Vuong D."/>
            <person name="Midgley D.J."/>
            <person name="Greenfield P."/>
            <person name="Bradbury M."/>
            <person name="Lacey E."/>
            <person name="Busk P.K."/>
            <person name="Pilgaard B."/>
            <person name="Chooi Y.H."/>
            <person name="Piggott A.M."/>
        </authorList>
    </citation>
    <scope>NUCLEOTIDE SEQUENCE [LARGE SCALE GENOMIC DNA]</scope>
    <source>
        <strain evidence="1 2">FRR 5400</strain>
    </source>
</reference>
<proteinExistence type="predicted"/>
<sequence length="315" mass="34446">MTDPATRFVMVIPVGEPFHIYLAPEKEKKEPYLEVDDSTNSGALVSKLPDKVILTKGKPDPTAATELHDSDKWAEWLKNIDDTGSKPTTLKFSSATSVLNKTFGDATKNIPEPGFEDPRIYLGLKESNLKEIPLTTAWTYTGLSDASLERLNSLRLSALKINFRKADLICRKVVGARKSGRETVPVKQGSAALSITCKCSSASQELDTEGVMEFAEDTISMTLLSKCRYLLPKTRKSLFLLSYTCYSSAGGLGTIQGEVCEASSGITNPTLNPTYATWTDLEPLPVGTPLVPLQIKYLIPRRTIDDIPNIVPGTI</sequence>
<evidence type="ECO:0000313" key="2">
    <source>
        <dbReference type="Proteomes" id="UP000541154"/>
    </source>
</evidence>
<gene>
    <name evidence="1" type="ORF">ETB97_007816</name>
</gene>
<dbReference type="AlphaFoldDB" id="A0A8H5ZXF5"/>
<accession>A0A8H5ZXF5</accession>
<organism evidence="1 2">
    <name type="scientific">Petromyces alliaceus</name>
    <name type="common">Aspergillus alliaceus</name>
    <dbReference type="NCBI Taxonomy" id="209559"/>
    <lineage>
        <taxon>Eukaryota</taxon>
        <taxon>Fungi</taxon>
        <taxon>Dikarya</taxon>
        <taxon>Ascomycota</taxon>
        <taxon>Pezizomycotina</taxon>
        <taxon>Eurotiomycetes</taxon>
        <taxon>Eurotiomycetidae</taxon>
        <taxon>Eurotiales</taxon>
        <taxon>Aspergillaceae</taxon>
        <taxon>Aspergillus</taxon>
        <taxon>Aspergillus subgen. Circumdati</taxon>
    </lineage>
</organism>
<comment type="caution">
    <text evidence="1">The sequence shown here is derived from an EMBL/GenBank/DDBJ whole genome shotgun (WGS) entry which is preliminary data.</text>
</comment>
<dbReference type="Proteomes" id="UP000541154">
    <property type="component" value="Unassembled WGS sequence"/>
</dbReference>
<evidence type="ECO:0000313" key="1">
    <source>
        <dbReference type="EMBL" id="KAF5856159.1"/>
    </source>
</evidence>
<protein>
    <submittedName>
        <fullName evidence="1">Uncharacterized protein</fullName>
    </submittedName>
</protein>
<keyword evidence="2" id="KW-1185">Reference proteome</keyword>
<name>A0A8H5ZXF5_PETAA</name>
<dbReference type="EMBL" id="SPNV01000342">
    <property type="protein sequence ID" value="KAF5856159.1"/>
    <property type="molecule type" value="Genomic_DNA"/>
</dbReference>